<proteinExistence type="inferred from homology"/>
<evidence type="ECO:0000256" key="1">
    <source>
        <dbReference type="ARBA" id="ARBA00004442"/>
    </source>
</evidence>
<evidence type="ECO:0000259" key="6">
    <source>
        <dbReference type="Pfam" id="PF07980"/>
    </source>
</evidence>
<feature type="domain" description="RagB/SusD" evidence="6">
    <location>
        <begin position="9"/>
        <end position="173"/>
    </location>
</feature>
<evidence type="ECO:0000256" key="2">
    <source>
        <dbReference type="ARBA" id="ARBA00006275"/>
    </source>
</evidence>
<evidence type="ECO:0000313" key="7">
    <source>
        <dbReference type="EMBL" id="MFC4029139.1"/>
    </source>
</evidence>
<comment type="similarity">
    <text evidence="2">Belongs to the SusD family.</text>
</comment>
<dbReference type="Proteomes" id="UP001595793">
    <property type="component" value="Unassembled WGS sequence"/>
</dbReference>
<dbReference type="EMBL" id="JBHSAS010000012">
    <property type="protein sequence ID" value="MFC4029139.1"/>
    <property type="molecule type" value="Genomic_DNA"/>
</dbReference>
<reference evidence="8" key="1">
    <citation type="journal article" date="2019" name="Int. J. Syst. Evol. Microbiol.">
        <title>The Global Catalogue of Microorganisms (GCM) 10K type strain sequencing project: providing services to taxonomists for standard genome sequencing and annotation.</title>
        <authorList>
            <consortium name="The Broad Institute Genomics Platform"/>
            <consortium name="The Broad Institute Genome Sequencing Center for Infectious Disease"/>
            <person name="Wu L."/>
            <person name="Ma J."/>
        </authorList>
    </citation>
    <scope>NUCLEOTIDE SEQUENCE [LARGE SCALE GENOMIC DNA]</scope>
    <source>
        <strain evidence="8">CECT 9128</strain>
    </source>
</reference>
<keyword evidence="5" id="KW-0998">Cell outer membrane</keyword>
<keyword evidence="8" id="KW-1185">Reference proteome</keyword>
<dbReference type="Pfam" id="PF07980">
    <property type="entry name" value="SusD_RagB"/>
    <property type="match status" value="1"/>
</dbReference>
<keyword evidence="3" id="KW-0732">Signal</keyword>
<keyword evidence="4" id="KW-0472">Membrane</keyword>
<organism evidence="7 8">
    <name type="scientific">Zunongwangia endophytica</name>
    <dbReference type="NCBI Taxonomy" id="1808945"/>
    <lineage>
        <taxon>Bacteria</taxon>
        <taxon>Pseudomonadati</taxon>
        <taxon>Bacteroidota</taxon>
        <taxon>Flavobacteriia</taxon>
        <taxon>Flavobacteriales</taxon>
        <taxon>Flavobacteriaceae</taxon>
        <taxon>Zunongwangia</taxon>
    </lineage>
</organism>
<dbReference type="SUPFAM" id="SSF48452">
    <property type="entry name" value="TPR-like"/>
    <property type="match status" value="1"/>
</dbReference>
<dbReference type="InterPro" id="IPR012944">
    <property type="entry name" value="SusD_RagB_dom"/>
</dbReference>
<protein>
    <submittedName>
        <fullName evidence="7">RagB/SusD family nutrient uptake outer membrane protein</fullName>
    </submittedName>
</protein>
<sequence length="197" mass="22841">MSLILYFAHWYLYRLAETYLLRAEARFYQGNIAGATQDVNTIRERADASQLYTDVTIGDICAERGRELYLEEWRNVELTRISHCLAMSGMPDEWGNTYNLDSWDQQSGTDESGGSYWYQRIVHYTLYNKYPEGIVIPNGTNYYTMDKRNVFWPIPNSAIAANIQGQLSQNYGYDGYDPSTKVWDSWENAVEDEGNVE</sequence>
<dbReference type="InterPro" id="IPR011990">
    <property type="entry name" value="TPR-like_helical_dom_sf"/>
</dbReference>
<evidence type="ECO:0000256" key="3">
    <source>
        <dbReference type="ARBA" id="ARBA00022729"/>
    </source>
</evidence>
<accession>A0ABV8HE26</accession>
<evidence type="ECO:0000313" key="8">
    <source>
        <dbReference type="Proteomes" id="UP001595793"/>
    </source>
</evidence>
<dbReference type="Gene3D" id="1.25.40.390">
    <property type="match status" value="1"/>
</dbReference>
<comment type="subcellular location">
    <subcellularLocation>
        <location evidence="1">Cell outer membrane</location>
    </subcellularLocation>
</comment>
<evidence type="ECO:0000256" key="4">
    <source>
        <dbReference type="ARBA" id="ARBA00023136"/>
    </source>
</evidence>
<name>A0ABV8HE26_9FLAO</name>
<evidence type="ECO:0000256" key="5">
    <source>
        <dbReference type="ARBA" id="ARBA00023237"/>
    </source>
</evidence>
<dbReference type="RefSeq" id="WP_290236856.1">
    <property type="nucleotide sequence ID" value="NZ_JAUFPZ010000002.1"/>
</dbReference>
<comment type="caution">
    <text evidence="7">The sequence shown here is derived from an EMBL/GenBank/DDBJ whole genome shotgun (WGS) entry which is preliminary data.</text>
</comment>
<gene>
    <name evidence="7" type="ORF">ACFOS1_17090</name>
</gene>